<dbReference type="EMBL" id="QJKJ01008435">
    <property type="protein sequence ID" value="RDX79786.1"/>
    <property type="molecule type" value="Genomic_DNA"/>
</dbReference>
<proteinExistence type="predicted"/>
<protein>
    <submittedName>
        <fullName evidence="2">Mitochondrial protein</fullName>
    </submittedName>
</protein>
<name>A0A371FN82_MUCPR</name>
<dbReference type="PANTHER" id="PTHR46890:SF48">
    <property type="entry name" value="RNA-DIRECTED DNA POLYMERASE"/>
    <property type="match status" value="1"/>
</dbReference>
<dbReference type="InterPro" id="IPR052343">
    <property type="entry name" value="Retrotransposon-Effector_Assoc"/>
</dbReference>
<accession>A0A371FN82</accession>
<keyword evidence="3" id="KW-1185">Reference proteome</keyword>
<reference evidence="2" key="1">
    <citation type="submission" date="2018-05" db="EMBL/GenBank/DDBJ databases">
        <title>Draft genome of Mucuna pruriens seed.</title>
        <authorList>
            <person name="Nnadi N.E."/>
            <person name="Vos R."/>
            <person name="Hasami M.H."/>
            <person name="Devisetty U.K."/>
            <person name="Aguiy J.C."/>
        </authorList>
    </citation>
    <scope>NUCLEOTIDE SEQUENCE [LARGE SCALE GENOMIC DNA]</scope>
    <source>
        <strain evidence="2">JCA_2017</strain>
    </source>
</reference>
<dbReference type="OrthoDB" id="1435641at2759"/>
<sequence length="178" mass="20612">MPMLVGPNQCSFVPRRHVTDNMVIGQEIFHSMHKKKGKSSFMAVKVYLEKAYDRLRFTDQFLQFDSFLCFFYPYACSFNGVPLDEFSPSKGVRQGDLISPYLFVLCIERFAYLIEREIAYNNWKSIKLCKIGHFISHLFFVDDLLLFGKASITQIDIINNCLDVFCSSSRQKVSLAKT</sequence>
<evidence type="ECO:0000313" key="3">
    <source>
        <dbReference type="Proteomes" id="UP000257109"/>
    </source>
</evidence>
<dbReference type="InterPro" id="IPR000477">
    <property type="entry name" value="RT_dom"/>
</dbReference>
<feature type="domain" description="Reverse transcriptase" evidence="1">
    <location>
        <begin position="4"/>
        <end position="178"/>
    </location>
</feature>
<dbReference type="Proteomes" id="UP000257109">
    <property type="component" value="Unassembled WGS sequence"/>
</dbReference>
<evidence type="ECO:0000259" key="1">
    <source>
        <dbReference type="Pfam" id="PF00078"/>
    </source>
</evidence>
<dbReference type="AlphaFoldDB" id="A0A371FN82"/>
<feature type="non-terminal residue" evidence="2">
    <location>
        <position position="1"/>
    </location>
</feature>
<gene>
    <name evidence="2" type="ORF">CR513_39753</name>
</gene>
<evidence type="ECO:0000313" key="2">
    <source>
        <dbReference type="EMBL" id="RDX79786.1"/>
    </source>
</evidence>
<dbReference type="Pfam" id="PF00078">
    <property type="entry name" value="RVT_1"/>
    <property type="match status" value="1"/>
</dbReference>
<organism evidence="2 3">
    <name type="scientific">Mucuna pruriens</name>
    <name type="common">Velvet bean</name>
    <name type="synonym">Dolichos pruriens</name>
    <dbReference type="NCBI Taxonomy" id="157652"/>
    <lineage>
        <taxon>Eukaryota</taxon>
        <taxon>Viridiplantae</taxon>
        <taxon>Streptophyta</taxon>
        <taxon>Embryophyta</taxon>
        <taxon>Tracheophyta</taxon>
        <taxon>Spermatophyta</taxon>
        <taxon>Magnoliopsida</taxon>
        <taxon>eudicotyledons</taxon>
        <taxon>Gunneridae</taxon>
        <taxon>Pentapetalae</taxon>
        <taxon>rosids</taxon>
        <taxon>fabids</taxon>
        <taxon>Fabales</taxon>
        <taxon>Fabaceae</taxon>
        <taxon>Papilionoideae</taxon>
        <taxon>50 kb inversion clade</taxon>
        <taxon>NPAAA clade</taxon>
        <taxon>indigoferoid/millettioid clade</taxon>
        <taxon>Phaseoleae</taxon>
        <taxon>Mucuna</taxon>
    </lineage>
</organism>
<dbReference type="PANTHER" id="PTHR46890">
    <property type="entry name" value="NON-LTR RETROLELEMENT REVERSE TRANSCRIPTASE-LIKE PROTEIN-RELATED"/>
    <property type="match status" value="1"/>
</dbReference>
<comment type="caution">
    <text evidence="2">The sequence shown here is derived from an EMBL/GenBank/DDBJ whole genome shotgun (WGS) entry which is preliminary data.</text>
</comment>
<dbReference type="STRING" id="157652.A0A371FN82"/>